<dbReference type="AlphaFoldDB" id="A0A0W0WU03"/>
<dbReference type="RefSeq" id="WP_058503804.1">
    <property type="nucleotide sequence ID" value="NZ_CAAAIF010000001.1"/>
</dbReference>
<protein>
    <submittedName>
        <fullName evidence="2">Uncharacterized protein</fullName>
    </submittedName>
</protein>
<evidence type="ECO:0000313" key="3">
    <source>
        <dbReference type="Proteomes" id="UP000054725"/>
    </source>
</evidence>
<dbReference type="STRING" id="45070.Lnau_0743"/>
<sequence length="201" mass="22704">MKIQDQPPLYFKTDGRAKTLQTDDEYYWKNQQQLEDSALSFQDLIKGDKKEPGSSSTQRTLSNHANSDSSLAPGAVKKEVSNSTELVTQTRATETIAAEVYRPAHQPSLENQAPNFQPALKERSPSLTSVNRPLQKQTALTEESSTLKNYQLFILNNQAEFSLNTSQLDKQQTTELIKLIKQWLVKKGIRLQQLIINGVKQ</sequence>
<reference evidence="2 3" key="1">
    <citation type="submission" date="2015-11" db="EMBL/GenBank/DDBJ databases">
        <title>Genomic analysis of 38 Legionella species identifies large and diverse effector repertoires.</title>
        <authorList>
            <person name="Burstein D."/>
            <person name="Amaro F."/>
            <person name="Zusman T."/>
            <person name="Lifshitz Z."/>
            <person name="Cohen O."/>
            <person name="Gilbert J.A."/>
            <person name="Pupko T."/>
            <person name="Shuman H.A."/>
            <person name="Segal G."/>
        </authorList>
    </citation>
    <scope>NUCLEOTIDE SEQUENCE [LARGE SCALE GENOMIC DNA]</scope>
    <source>
        <strain evidence="2 3">ATCC 49506</strain>
    </source>
</reference>
<accession>A0A0W0WU03</accession>
<evidence type="ECO:0000256" key="1">
    <source>
        <dbReference type="SAM" id="MobiDB-lite"/>
    </source>
</evidence>
<feature type="region of interest" description="Disordered" evidence="1">
    <location>
        <begin position="46"/>
        <end position="89"/>
    </location>
</feature>
<dbReference type="EMBL" id="LNYO01000013">
    <property type="protein sequence ID" value="KTD35759.1"/>
    <property type="molecule type" value="Genomic_DNA"/>
</dbReference>
<evidence type="ECO:0000313" key="2">
    <source>
        <dbReference type="EMBL" id="KTD35759.1"/>
    </source>
</evidence>
<dbReference type="Proteomes" id="UP000054725">
    <property type="component" value="Unassembled WGS sequence"/>
</dbReference>
<organism evidence="2 3">
    <name type="scientific">Legionella nautarum</name>
    <dbReference type="NCBI Taxonomy" id="45070"/>
    <lineage>
        <taxon>Bacteria</taxon>
        <taxon>Pseudomonadati</taxon>
        <taxon>Pseudomonadota</taxon>
        <taxon>Gammaproteobacteria</taxon>
        <taxon>Legionellales</taxon>
        <taxon>Legionellaceae</taxon>
        <taxon>Legionella</taxon>
    </lineage>
</organism>
<gene>
    <name evidence="2" type="ORF">Lnau_0743</name>
</gene>
<dbReference type="OrthoDB" id="5653662at2"/>
<proteinExistence type="predicted"/>
<keyword evidence="3" id="KW-1185">Reference proteome</keyword>
<comment type="caution">
    <text evidence="2">The sequence shown here is derived from an EMBL/GenBank/DDBJ whole genome shotgun (WGS) entry which is preliminary data.</text>
</comment>
<feature type="compositionally biased region" description="Polar residues" evidence="1">
    <location>
        <begin position="53"/>
        <end position="70"/>
    </location>
</feature>
<dbReference type="PATRIC" id="fig|45070.6.peg.790"/>
<name>A0A0W0WU03_9GAMM</name>